<dbReference type="GO" id="GO:0004177">
    <property type="term" value="F:aminopeptidase activity"/>
    <property type="evidence" value="ECO:0007669"/>
    <property type="project" value="UniProtKB-KW"/>
</dbReference>
<feature type="compositionally biased region" description="Basic and acidic residues" evidence="8">
    <location>
        <begin position="130"/>
        <end position="143"/>
    </location>
</feature>
<reference evidence="13" key="1">
    <citation type="journal article" date="2018" name="Nat. Plants">
        <title>Whole-genome landscape of Medicago truncatula symbiotic genes.</title>
        <authorList>
            <person name="Pecrix Y."/>
            <person name="Staton S.E."/>
            <person name="Sallet E."/>
            <person name="Lelandais-Briere C."/>
            <person name="Moreau S."/>
            <person name="Carrere S."/>
            <person name="Blein T."/>
            <person name="Jardinaud M.F."/>
            <person name="Latrasse D."/>
            <person name="Zouine M."/>
            <person name="Zahm M."/>
            <person name="Kreplak J."/>
            <person name="Mayjonade B."/>
            <person name="Satge C."/>
            <person name="Perez M."/>
            <person name="Cauet S."/>
            <person name="Marande W."/>
            <person name="Chantry-Darmon C."/>
            <person name="Lopez-Roques C."/>
            <person name="Bouchez O."/>
            <person name="Berard A."/>
            <person name="Debelle F."/>
            <person name="Munos S."/>
            <person name="Bendahmane A."/>
            <person name="Berges H."/>
            <person name="Niebel A."/>
            <person name="Buitink J."/>
            <person name="Frugier F."/>
            <person name="Benhamed M."/>
            <person name="Crespi M."/>
            <person name="Gouzy J."/>
            <person name="Gamas P."/>
        </authorList>
    </citation>
    <scope>NUCLEOTIDE SEQUENCE [LARGE SCALE GENOMIC DNA]</scope>
    <source>
        <strain evidence="13">cv. Jemalong A17</strain>
    </source>
</reference>
<protein>
    <recommendedName>
        <fullName evidence="3">Transcription initiation factor TFIID subunit 2</fullName>
    </recommendedName>
    <alternativeName>
        <fullName evidence="7">TBP-associated factor 2</fullName>
    </alternativeName>
</protein>
<feature type="region of interest" description="Disordered" evidence="8">
    <location>
        <begin position="613"/>
        <end position="638"/>
    </location>
</feature>
<dbReference type="InterPro" id="IPR016024">
    <property type="entry name" value="ARM-type_fold"/>
</dbReference>
<comment type="subcellular location">
    <subcellularLocation>
        <location evidence="1">Nucleus</location>
    </subcellularLocation>
</comment>
<dbReference type="PANTHER" id="PTHR15137">
    <property type="entry name" value="TRANSCRIPTION INITIATION FACTOR TFIID"/>
    <property type="match status" value="1"/>
</dbReference>
<evidence type="ECO:0000259" key="9">
    <source>
        <dbReference type="Pfam" id="PF01433"/>
    </source>
</evidence>
<organism evidence="12 13">
    <name type="scientific">Medicago truncatula</name>
    <name type="common">Barrel medic</name>
    <name type="synonym">Medicago tribuloides</name>
    <dbReference type="NCBI Taxonomy" id="3880"/>
    <lineage>
        <taxon>Eukaryota</taxon>
        <taxon>Viridiplantae</taxon>
        <taxon>Streptophyta</taxon>
        <taxon>Embryophyta</taxon>
        <taxon>Tracheophyta</taxon>
        <taxon>Spermatophyta</taxon>
        <taxon>Magnoliopsida</taxon>
        <taxon>eudicotyledons</taxon>
        <taxon>Gunneridae</taxon>
        <taxon>Pentapetalae</taxon>
        <taxon>rosids</taxon>
        <taxon>fabids</taxon>
        <taxon>Fabales</taxon>
        <taxon>Fabaceae</taxon>
        <taxon>Papilionoideae</taxon>
        <taxon>50 kb inversion clade</taxon>
        <taxon>NPAAA clade</taxon>
        <taxon>Hologalegina</taxon>
        <taxon>IRL clade</taxon>
        <taxon>Trifolieae</taxon>
        <taxon>Medicago</taxon>
    </lineage>
</organism>
<dbReference type="InterPro" id="IPR042097">
    <property type="entry name" value="Aminopeptidase_N-like_N_sf"/>
</dbReference>
<gene>
    <name evidence="12" type="ORF">MtrunA17_Chr7g0225321</name>
</gene>
<dbReference type="Proteomes" id="UP000265566">
    <property type="component" value="Chromosome 7"/>
</dbReference>
<feature type="compositionally biased region" description="Basic residues" evidence="8">
    <location>
        <begin position="1303"/>
        <end position="1312"/>
    </location>
</feature>
<evidence type="ECO:0000256" key="4">
    <source>
        <dbReference type="ARBA" id="ARBA00023015"/>
    </source>
</evidence>
<dbReference type="InterPro" id="IPR057345">
    <property type="entry name" value="Ig-like_TAF2"/>
</dbReference>
<feature type="region of interest" description="Disordered" evidence="8">
    <location>
        <begin position="130"/>
        <end position="150"/>
    </location>
</feature>
<dbReference type="Gene3D" id="2.60.40.1730">
    <property type="entry name" value="tricorn interacting facor f3 domain"/>
    <property type="match status" value="1"/>
</dbReference>
<feature type="domain" description="Peptidase M1 membrane alanine aminopeptidase" evidence="9">
    <location>
        <begin position="292"/>
        <end position="483"/>
    </location>
</feature>
<dbReference type="GO" id="GO:0008237">
    <property type="term" value="F:metallopeptidase activity"/>
    <property type="evidence" value="ECO:0007669"/>
    <property type="project" value="InterPro"/>
</dbReference>
<dbReference type="GO" id="GO:0005669">
    <property type="term" value="C:transcription factor TFIID complex"/>
    <property type="evidence" value="ECO:0007669"/>
    <property type="project" value="InterPro"/>
</dbReference>
<dbReference type="SUPFAM" id="SSF63737">
    <property type="entry name" value="Leukotriene A4 hydrolase N-terminal domain"/>
    <property type="match status" value="1"/>
</dbReference>
<evidence type="ECO:0000256" key="8">
    <source>
        <dbReference type="SAM" id="MobiDB-lite"/>
    </source>
</evidence>
<feature type="domain" description="Transcription initiation factor TFIID subunit 2 TPR repeats" evidence="11">
    <location>
        <begin position="667"/>
        <end position="966"/>
    </location>
</feature>
<dbReference type="Pfam" id="PF25316">
    <property type="entry name" value="TAF2_3rd"/>
    <property type="match status" value="1"/>
</dbReference>
<dbReference type="InterPro" id="IPR037813">
    <property type="entry name" value="TAF2"/>
</dbReference>
<dbReference type="PANTHER" id="PTHR15137:SF9">
    <property type="entry name" value="TRANSCRIPTION INITIATION FACTOR TFIID SUBUNIT 2"/>
    <property type="match status" value="1"/>
</dbReference>
<name>A0A396GV61_MEDTR</name>
<dbReference type="InterPro" id="IPR014782">
    <property type="entry name" value="Peptidase_M1_dom"/>
</dbReference>
<evidence type="ECO:0000256" key="5">
    <source>
        <dbReference type="ARBA" id="ARBA00023163"/>
    </source>
</evidence>
<dbReference type="Gene3D" id="1.10.390.10">
    <property type="entry name" value="Neutral Protease Domain 2"/>
    <property type="match status" value="1"/>
</dbReference>
<evidence type="ECO:0000259" key="10">
    <source>
        <dbReference type="Pfam" id="PF25316"/>
    </source>
</evidence>
<evidence type="ECO:0000256" key="1">
    <source>
        <dbReference type="ARBA" id="ARBA00004123"/>
    </source>
</evidence>
<comment type="similarity">
    <text evidence="2">Belongs to the TAF2 family.</text>
</comment>
<accession>A0A396GV61</accession>
<evidence type="ECO:0000313" key="13">
    <source>
        <dbReference type="Proteomes" id="UP000265566"/>
    </source>
</evidence>
<keyword evidence="12" id="KW-0378">Hydrolase</keyword>
<dbReference type="EMBL" id="PSQE01000007">
    <property type="protein sequence ID" value="RHN44982.1"/>
    <property type="molecule type" value="Genomic_DNA"/>
</dbReference>
<dbReference type="Pfam" id="PF01433">
    <property type="entry name" value="Peptidase_M1"/>
    <property type="match status" value="1"/>
</dbReference>
<dbReference type="Gramene" id="rna39172">
    <property type="protein sequence ID" value="RHN44982.1"/>
    <property type="gene ID" value="gene39172"/>
</dbReference>
<dbReference type="InterPro" id="IPR011989">
    <property type="entry name" value="ARM-like"/>
</dbReference>
<feature type="compositionally biased region" description="Basic residues" evidence="8">
    <location>
        <begin position="1273"/>
        <end position="1289"/>
    </location>
</feature>
<feature type="domain" description="Transcription initiation factor TFIID subunit 2 Ig-like" evidence="10">
    <location>
        <begin position="518"/>
        <end position="664"/>
    </location>
</feature>
<dbReference type="Pfam" id="PF25577">
    <property type="entry name" value="TPR_TAF2_C"/>
    <property type="match status" value="1"/>
</dbReference>
<dbReference type="InterPro" id="IPR027268">
    <property type="entry name" value="Peptidase_M4/M1_CTD_sf"/>
</dbReference>
<dbReference type="GO" id="GO:0006366">
    <property type="term" value="P:transcription by RNA polymerase II"/>
    <property type="evidence" value="ECO:0007669"/>
    <property type="project" value="UniProtKB-ARBA"/>
</dbReference>
<dbReference type="Gene3D" id="1.25.10.10">
    <property type="entry name" value="Leucine-rich Repeat Variant"/>
    <property type="match status" value="1"/>
</dbReference>
<keyword evidence="5" id="KW-0804">Transcription</keyword>
<feature type="compositionally biased region" description="Polar residues" evidence="8">
    <location>
        <begin position="1126"/>
        <end position="1141"/>
    </location>
</feature>
<keyword evidence="12" id="KW-0645">Protease</keyword>
<keyword evidence="4" id="KW-0805">Transcription regulation</keyword>
<evidence type="ECO:0000256" key="2">
    <source>
        <dbReference type="ARBA" id="ARBA00010937"/>
    </source>
</evidence>
<feature type="region of interest" description="Disordered" evidence="8">
    <location>
        <begin position="1264"/>
        <end position="1321"/>
    </location>
</feature>
<keyword evidence="6" id="KW-0539">Nucleus</keyword>
<feature type="region of interest" description="Disordered" evidence="8">
    <location>
        <begin position="1"/>
        <end position="20"/>
    </location>
</feature>
<evidence type="ECO:0000256" key="6">
    <source>
        <dbReference type="ARBA" id="ARBA00023242"/>
    </source>
</evidence>
<dbReference type="FunFam" id="1.10.390.10:FF:000011">
    <property type="entry name" value="Transcription initiation factor TFIID subunit"/>
    <property type="match status" value="1"/>
</dbReference>
<dbReference type="InterPro" id="IPR057991">
    <property type="entry name" value="TPR_TAF2_C"/>
</dbReference>
<dbReference type="SUPFAM" id="SSF55486">
    <property type="entry name" value="Metalloproteases ('zincins'), catalytic domain"/>
    <property type="match status" value="1"/>
</dbReference>
<dbReference type="CDD" id="cd09839">
    <property type="entry name" value="M1_like_TAF2"/>
    <property type="match status" value="1"/>
</dbReference>
<evidence type="ECO:0000256" key="7">
    <source>
        <dbReference type="ARBA" id="ARBA00076306"/>
    </source>
</evidence>
<evidence type="ECO:0000256" key="3">
    <source>
        <dbReference type="ARBA" id="ARBA00017363"/>
    </source>
</evidence>
<evidence type="ECO:0000313" key="12">
    <source>
        <dbReference type="EMBL" id="RHN44982.1"/>
    </source>
</evidence>
<keyword evidence="12" id="KW-0031">Aminopeptidase</keyword>
<dbReference type="SUPFAM" id="SSF48371">
    <property type="entry name" value="ARM repeat"/>
    <property type="match status" value="1"/>
</dbReference>
<proteinExistence type="inferred from homology"/>
<feature type="region of interest" description="Disordered" evidence="8">
    <location>
        <begin position="1125"/>
        <end position="1161"/>
    </location>
</feature>
<evidence type="ECO:0000259" key="11">
    <source>
        <dbReference type="Pfam" id="PF25577"/>
    </source>
</evidence>
<comment type="caution">
    <text evidence="12">The sequence shown here is derived from an EMBL/GenBank/DDBJ whole genome shotgun (WGS) entry which is preliminary data.</text>
</comment>
<dbReference type="GO" id="GO:0008270">
    <property type="term" value="F:zinc ion binding"/>
    <property type="evidence" value="ECO:0007669"/>
    <property type="project" value="InterPro"/>
</dbReference>
<sequence length="1378" mass="154927">MAKPRKPKPEDPKPENSGAVVQHQKLCLSIDMDKRLVYGYTELKIAVPEIGIVGLHAENLGIESVWVDGEPTEFEYYPHQYSQNDDEKRWSSVTSPSSAADAAVSVYLSSLEKELVPNLLINCFKPSKTETEQQQKEHEKEQPVTENGFHSAAAAEPPKQNVRLVRINYSIEKAETGVHFRDSVLHTDNQIRRARCWFPCIDDNIQQCCYDLEFTVAHNLVAVSTGSLLYQVLSKDNPPRKTYVYKLDVPVSARWISLAVAPFEVLPDHQFGLISHMCLPPNLAKMRHTVEFFHSAFSCYKDYLSVDFPFDSYTQVFVEPEMVVSSLSLGASMSIFSSQVLYDEKVIDQTIDTRVKLAYALARQWFGVYITPESTNDEWLLEGLAGCLADFFIKKHLGNNEARYQRYKANCAVCKADDSGATILSCPASCKDLYGTQCIGLYGRIRAWKSVAVVQMLEKQMGPESFRRILQAIVTRAQDKTRCVKTLSTKEFRHFANKVGNLERPFLKDFFPRWVSSCGCPDLRMGFSYNKRKNIVELAVLRGCTALQTSSTAVLDINPDSENRDGDSGWPGMMSIRVYELDGMYDHPILPMAGEAWQLLEIQCHSRLAARRLPKSKKGVKHDGSDDNGDVPPVDTRSSTESPLLWIRADPDMEYLAEVHFNQPVQMWINQLEKDKDVIAQAQAIAALEASPQLSFSVVNALNGFLTDSKAFWRVRIEAAFALANLASKETDFSGLLHLVKFYKSQRFDPDIGLPKPNDFHDFAEYFVLEAIPHAVATIRAADKKSPREAIEFVLQLLKYNDNTGNPYSDVFWLAALVQSIGEFEFGQQSILLLSSLLKRIDRLLQFDSLMPSYNGVLTVSCIRTLAQIALKLAGFIPLDRVYELVKPFRDQKAIWQVRIEASRALLDLEFHCKGIDSALLLFTKYVEEEPSLRGKLKLATHVMKLCQMRDGLNSNDEITSQTLVSLLSLLEGRMAFNNVFLRHYLFCILQILAKRPPTLHGIPRESRTLHMSLTGASNYQRNLFVIDSDSKPLELPSSTQNLTQDLIITEGLRDALNEAPKDQTVEAPKEVHVEVLKDVPLETSKEDLTGLPPEAPIEAPNEISKETDTVSNSHERKRLFKIKVKQSSATSRADTDNQLVERSLGGRNETDHGASSSVSVDAPQRNFAETVSISNHNIEEVNSCYDPGSRMTASIGSAKILSDGDELVKELQCTADSSVVYSQVQPEDPSPSSIIQDNNIDVDARRFASLQTLSVTRFDQAGESCGKEVPARGKHKHKDKDKKRKRESHKGQQNDPEYLERKRLKKEKKRKEKELAKLLSNEAKRSSIDLSCKKEEPEVNDAKQLKSVEPSCYNSVSEIGRVDPKPVPPEVTGVLII</sequence>
<dbReference type="FunFam" id="2.60.40.1730:FF:000015">
    <property type="entry name" value="Transcription initiation factor TFIID subunit 2"/>
    <property type="match status" value="1"/>
</dbReference>